<organism evidence="11 12">
    <name type="scientific">Fistulifera solaris</name>
    <name type="common">Oleaginous diatom</name>
    <dbReference type="NCBI Taxonomy" id="1519565"/>
    <lineage>
        <taxon>Eukaryota</taxon>
        <taxon>Sar</taxon>
        <taxon>Stramenopiles</taxon>
        <taxon>Ochrophyta</taxon>
        <taxon>Bacillariophyta</taxon>
        <taxon>Bacillariophyceae</taxon>
        <taxon>Bacillariophycidae</taxon>
        <taxon>Naviculales</taxon>
        <taxon>Naviculaceae</taxon>
        <taxon>Fistulifera</taxon>
    </lineage>
</organism>
<keyword evidence="4 8" id="KW-0732">Signal</keyword>
<dbReference type="InParanoid" id="A0A1Z5KLJ2"/>
<keyword evidence="5 8" id="KW-0378">Hydrolase</keyword>
<dbReference type="InterPro" id="IPR043504">
    <property type="entry name" value="Peptidase_S1_PA_chymotrypsin"/>
</dbReference>
<dbReference type="SUPFAM" id="SSF100895">
    <property type="entry name" value="Kazal-type serine protease inhibitors"/>
    <property type="match status" value="1"/>
</dbReference>
<comment type="caution">
    <text evidence="11">The sequence shown here is derived from an EMBL/GenBank/DDBJ whole genome shotgun (WGS) entry which is preliminary data.</text>
</comment>
<evidence type="ECO:0000256" key="7">
    <source>
        <dbReference type="ARBA" id="ARBA00023026"/>
    </source>
</evidence>
<dbReference type="Gene3D" id="2.40.10.10">
    <property type="entry name" value="Trypsin-like serine proteases"/>
    <property type="match status" value="2"/>
</dbReference>
<dbReference type="PRINTS" id="PR00839">
    <property type="entry name" value="V8PROTEASE"/>
</dbReference>
<evidence type="ECO:0000256" key="2">
    <source>
        <dbReference type="ARBA" id="ARBA00008764"/>
    </source>
</evidence>
<evidence type="ECO:0000256" key="6">
    <source>
        <dbReference type="ARBA" id="ARBA00022825"/>
    </source>
</evidence>
<feature type="region of interest" description="Disordered" evidence="9">
    <location>
        <begin position="643"/>
        <end position="699"/>
    </location>
</feature>
<dbReference type="GO" id="GO:0006508">
    <property type="term" value="P:proteolysis"/>
    <property type="evidence" value="ECO:0007669"/>
    <property type="project" value="UniProtKB-KW"/>
</dbReference>
<keyword evidence="6 8" id="KW-0720">Serine protease</keyword>
<dbReference type="InterPro" id="IPR036058">
    <property type="entry name" value="Kazal_dom_sf"/>
</dbReference>
<keyword evidence="3 8" id="KW-0645">Protease</keyword>
<dbReference type="PANTHER" id="PTHR15462:SF8">
    <property type="entry name" value="SERINE PROTEASE"/>
    <property type="match status" value="1"/>
</dbReference>
<evidence type="ECO:0000256" key="3">
    <source>
        <dbReference type="ARBA" id="ARBA00022670"/>
    </source>
</evidence>
<evidence type="ECO:0000256" key="8">
    <source>
        <dbReference type="RuleBase" id="RU004296"/>
    </source>
</evidence>
<feature type="compositionally biased region" description="Basic residues" evidence="9">
    <location>
        <begin position="686"/>
        <end position="699"/>
    </location>
</feature>
<dbReference type="InterPro" id="IPR002350">
    <property type="entry name" value="Kazal_dom"/>
</dbReference>
<dbReference type="SUPFAM" id="SSF50494">
    <property type="entry name" value="Trypsin-like serine proteases"/>
    <property type="match status" value="1"/>
</dbReference>
<dbReference type="Pfam" id="PF00089">
    <property type="entry name" value="Trypsin"/>
    <property type="match status" value="1"/>
</dbReference>
<dbReference type="EC" id="3.4.21.-" evidence="8"/>
<name>A0A1Z5KLJ2_FISSO</name>
<gene>
    <name evidence="11" type="ORF">FisN_9Lh367</name>
</gene>
<evidence type="ECO:0000256" key="4">
    <source>
        <dbReference type="ARBA" id="ARBA00022729"/>
    </source>
</evidence>
<dbReference type="PROSITE" id="PS51465">
    <property type="entry name" value="KAZAL_2"/>
    <property type="match status" value="1"/>
</dbReference>
<dbReference type="InterPro" id="IPR001254">
    <property type="entry name" value="Trypsin_dom"/>
</dbReference>
<keyword evidence="12" id="KW-1185">Reference proteome</keyword>
<dbReference type="EMBL" id="BDSP01000252">
    <property type="protein sequence ID" value="GAX27047.1"/>
    <property type="molecule type" value="Genomic_DNA"/>
</dbReference>
<evidence type="ECO:0000256" key="1">
    <source>
        <dbReference type="ARBA" id="ARBA00007664"/>
    </source>
</evidence>
<feature type="signal peptide" evidence="8">
    <location>
        <begin position="1"/>
        <end position="20"/>
    </location>
</feature>
<reference evidence="11 12" key="1">
    <citation type="journal article" date="2015" name="Plant Cell">
        <title>Oil accumulation by the oleaginous diatom Fistulifera solaris as revealed by the genome and transcriptome.</title>
        <authorList>
            <person name="Tanaka T."/>
            <person name="Maeda Y."/>
            <person name="Veluchamy A."/>
            <person name="Tanaka M."/>
            <person name="Abida H."/>
            <person name="Marechal E."/>
            <person name="Bowler C."/>
            <person name="Muto M."/>
            <person name="Sunaga Y."/>
            <person name="Tanaka M."/>
            <person name="Yoshino T."/>
            <person name="Taniguchi T."/>
            <person name="Fukuda Y."/>
            <person name="Nemoto M."/>
            <person name="Matsumoto M."/>
            <person name="Wong P.S."/>
            <person name="Aburatani S."/>
            <person name="Fujibuchi W."/>
        </authorList>
    </citation>
    <scope>NUCLEOTIDE SEQUENCE [LARGE SCALE GENOMIC DNA]</scope>
    <source>
        <strain evidence="11 12">JPCC DA0580</strain>
    </source>
</reference>
<dbReference type="InterPro" id="IPR018114">
    <property type="entry name" value="TRYPSIN_HIS"/>
</dbReference>
<dbReference type="GO" id="GO:0004252">
    <property type="term" value="F:serine-type endopeptidase activity"/>
    <property type="evidence" value="ECO:0007669"/>
    <property type="project" value="InterPro"/>
</dbReference>
<proteinExistence type="inferred from homology"/>
<dbReference type="AlphaFoldDB" id="A0A1Z5KLJ2"/>
<comment type="similarity">
    <text evidence="1">Belongs to the peptidase S1 family.</text>
</comment>
<evidence type="ECO:0000256" key="5">
    <source>
        <dbReference type="ARBA" id="ARBA00022801"/>
    </source>
</evidence>
<dbReference type="Proteomes" id="UP000198406">
    <property type="component" value="Unassembled WGS sequence"/>
</dbReference>
<evidence type="ECO:0000256" key="9">
    <source>
        <dbReference type="SAM" id="MobiDB-lite"/>
    </source>
</evidence>
<accession>A0A1Z5KLJ2</accession>
<dbReference type="InterPro" id="IPR008256">
    <property type="entry name" value="Peptidase_S1B"/>
</dbReference>
<evidence type="ECO:0000313" key="12">
    <source>
        <dbReference type="Proteomes" id="UP000198406"/>
    </source>
</evidence>
<dbReference type="PANTHER" id="PTHR15462">
    <property type="entry name" value="SERINE PROTEASE"/>
    <property type="match status" value="1"/>
</dbReference>
<evidence type="ECO:0000313" key="11">
    <source>
        <dbReference type="EMBL" id="GAX27047.1"/>
    </source>
</evidence>
<dbReference type="PROSITE" id="PS00134">
    <property type="entry name" value="TRYPSIN_HIS"/>
    <property type="match status" value="1"/>
</dbReference>
<sequence>MKESLLHLVSLASLLSIVASQATYDCNVGCSLDASLMGPPVCGGDNLTYLNECLAVCQNITVASLGVCEGEDPFQESFVSSEPQVIPMSTMTRFSDYRFVGKRLPSTNFEEDIRYLLEEQMINETDDDFLEEMDDQFVPNYRFTPEGYEYRTTLTFEEEALLQPVAPQLGLLGENGLEDDGEDDGTRKRRELVLIGQDSRTPVADTTRYPFRTIANADYWWGEGGCTLTLISRTSALTAGHCVWNTNRKAPMNMTAIAPARFRDATKRDGTAEPFGTWEVDYVSLFGNFQQFGHTNFDIAVVTYKPRIRNNLSTCKELYPGDALGHVGLDRPAEVDGRVVDSRLSTMVITGYPYDYNRQMATSGPCDRAPESRRPNYINHYCDTVGGNSGSSVLVEGNIALGVHTHGVQTASSSVNGAVMMTTRLYASIYEWAGHGRGQTLCSRTEVLSPVVQPVAPPVQRPVSTPQRQPSPGLSPIVLPAPAPSQVTGPTREIIPAPASQPVKVISPIVRPVAAPQPAPASQPVKVISPIVLPAPVPQIVPVSSPVVLPSPVPPVVPIASPVMLPAPVPEIVPVPRPVVAPAPVPQAVPVASPVTLPAPVPEIVPVPRPVVLPVAVPQALPVASPVTAPAFVAPTADILPTQPVRSPTSPVAAPVLQPYPGNGKSSKKKKQKKYSSASDSDNYHKHYKKSSSGKGGKK</sequence>
<dbReference type="Gene3D" id="3.30.60.30">
    <property type="match status" value="1"/>
</dbReference>
<feature type="domain" description="Kazal-like" evidence="10">
    <location>
        <begin position="20"/>
        <end position="70"/>
    </location>
</feature>
<dbReference type="InterPro" id="IPR009003">
    <property type="entry name" value="Peptidase_S1_PA"/>
</dbReference>
<evidence type="ECO:0000259" key="10">
    <source>
        <dbReference type="PROSITE" id="PS51465"/>
    </source>
</evidence>
<comment type="similarity">
    <text evidence="2 8">Belongs to the peptidase S1B family.</text>
</comment>
<feature type="region of interest" description="Disordered" evidence="9">
    <location>
        <begin position="458"/>
        <end position="488"/>
    </location>
</feature>
<protein>
    <recommendedName>
        <fullName evidence="8">Serine protease</fullName>
        <ecNumber evidence="8">3.4.21.-</ecNumber>
    </recommendedName>
</protein>
<dbReference type="OrthoDB" id="515291at2759"/>
<dbReference type="InterPro" id="IPR050966">
    <property type="entry name" value="Glutamyl_endopeptidase"/>
</dbReference>
<feature type="chain" id="PRO_5011832880" description="Serine protease" evidence="8">
    <location>
        <begin position="21"/>
        <end position="699"/>
    </location>
</feature>
<keyword evidence="7" id="KW-0843">Virulence</keyword>